<gene>
    <name evidence="1" type="ORF">Bpfe_004726</name>
</gene>
<feature type="non-terminal residue" evidence="1">
    <location>
        <position position="1"/>
    </location>
</feature>
<comment type="caution">
    <text evidence="1">The sequence shown here is derived from an EMBL/GenBank/DDBJ whole genome shotgun (WGS) entry which is preliminary data.</text>
</comment>
<dbReference type="EMBL" id="JASAOG010000012">
    <property type="protein sequence ID" value="KAK0065929.1"/>
    <property type="molecule type" value="Genomic_DNA"/>
</dbReference>
<dbReference type="AlphaFoldDB" id="A0AAD8FK04"/>
<sequence>MCDTGYTGLRTDCWRRLGELNRKDRKTVSGSSKFGSVMGSRVNDETDIPVQICAEYVEKYIHIGHQECTIRQEKELIDFTDSNKPWSLGSKKANNSLCHTPTIMAGHIPETEVSLNKILKMYIPVSLLLILLTK</sequence>
<evidence type="ECO:0000313" key="2">
    <source>
        <dbReference type="Proteomes" id="UP001233172"/>
    </source>
</evidence>
<proteinExistence type="predicted"/>
<protein>
    <submittedName>
        <fullName evidence="1">Zinc finger protein 616</fullName>
    </submittedName>
</protein>
<dbReference type="Proteomes" id="UP001233172">
    <property type="component" value="Unassembled WGS sequence"/>
</dbReference>
<evidence type="ECO:0000313" key="1">
    <source>
        <dbReference type="EMBL" id="KAK0065929.1"/>
    </source>
</evidence>
<reference evidence="1" key="1">
    <citation type="journal article" date="2023" name="PLoS Negl. Trop. Dis.">
        <title>A genome sequence for Biomphalaria pfeifferi, the major vector snail for the human-infecting parasite Schistosoma mansoni.</title>
        <authorList>
            <person name="Bu L."/>
            <person name="Lu L."/>
            <person name="Laidemitt M.R."/>
            <person name="Zhang S.M."/>
            <person name="Mutuku M."/>
            <person name="Mkoji G."/>
            <person name="Steinauer M."/>
            <person name="Loker E.S."/>
        </authorList>
    </citation>
    <scope>NUCLEOTIDE SEQUENCE</scope>
    <source>
        <strain evidence="1">KasaAsao</strain>
    </source>
</reference>
<name>A0AAD8FK04_BIOPF</name>
<reference evidence="1" key="2">
    <citation type="submission" date="2023-04" db="EMBL/GenBank/DDBJ databases">
        <authorList>
            <person name="Bu L."/>
            <person name="Lu L."/>
            <person name="Laidemitt M.R."/>
            <person name="Zhang S.M."/>
            <person name="Mutuku M."/>
            <person name="Mkoji G."/>
            <person name="Steinauer M."/>
            <person name="Loker E.S."/>
        </authorList>
    </citation>
    <scope>NUCLEOTIDE SEQUENCE</scope>
    <source>
        <strain evidence="1">KasaAsao</strain>
        <tissue evidence="1">Whole Snail</tissue>
    </source>
</reference>
<accession>A0AAD8FK04</accession>
<organism evidence="1 2">
    <name type="scientific">Biomphalaria pfeifferi</name>
    <name type="common">Bloodfluke planorb</name>
    <name type="synonym">Freshwater snail</name>
    <dbReference type="NCBI Taxonomy" id="112525"/>
    <lineage>
        <taxon>Eukaryota</taxon>
        <taxon>Metazoa</taxon>
        <taxon>Spiralia</taxon>
        <taxon>Lophotrochozoa</taxon>
        <taxon>Mollusca</taxon>
        <taxon>Gastropoda</taxon>
        <taxon>Heterobranchia</taxon>
        <taxon>Euthyneura</taxon>
        <taxon>Panpulmonata</taxon>
        <taxon>Hygrophila</taxon>
        <taxon>Lymnaeoidea</taxon>
        <taxon>Planorbidae</taxon>
        <taxon>Biomphalaria</taxon>
    </lineage>
</organism>
<keyword evidence="2" id="KW-1185">Reference proteome</keyword>